<proteinExistence type="predicted"/>
<evidence type="ECO:0000313" key="2">
    <source>
        <dbReference type="Proteomes" id="UP001158598"/>
    </source>
</evidence>
<sequence>MVIDFGFLVERFRKEWDLVRSRAINTDSVRTVCMVLGPYRNLTTLTASVLFLHPKCQVLNHGGQRVFGDSRLDWIAHYDDKVFENFLRYSIYISKGGRRGQYGGSIVHSHAFDEKYNTSTLFREAALGLVKENIESLFWKDSLRISNHIRSSGVELFELLEKEPRIRFLMPIRNPMDCAKSNILTGHVGLFGRGLEQQSEEDVLELILDEILWFKRLQSSEPNRFYDFFEFDLGWNVLVDMEKFLCLTPNAEWASMALKACSVESKYDHSDSFVSYFRDSVTRKFAEYPEFADNMLKFAAGAT</sequence>
<name>A0AA35XZP3_METCP</name>
<evidence type="ECO:0000313" key="1">
    <source>
        <dbReference type="EMBL" id="CAI8754968.1"/>
    </source>
</evidence>
<dbReference type="AlphaFoldDB" id="A0AA35XZP3"/>
<dbReference type="InterPro" id="IPR027417">
    <property type="entry name" value="P-loop_NTPase"/>
</dbReference>
<accession>A0AA35XZP3</accession>
<evidence type="ECO:0008006" key="3">
    <source>
        <dbReference type="Google" id="ProtNLM"/>
    </source>
</evidence>
<organism evidence="1 2">
    <name type="scientific">Methylococcus capsulatus</name>
    <dbReference type="NCBI Taxonomy" id="414"/>
    <lineage>
        <taxon>Bacteria</taxon>
        <taxon>Pseudomonadati</taxon>
        <taxon>Pseudomonadota</taxon>
        <taxon>Gammaproteobacteria</taxon>
        <taxon>Methylococcales</taxon>
        <taxon>Methylococcaceae</taxon>
        <taxon>Methylococcus</taxon>
    </lineage>
</organism>
<gene>
    <name evidence="1" type="ORF">MCNOR_0726</name>
</gene>
<dbReference type="EMBL" id="OX458332">
    <property type="protein sequence ID" value="CAI8754968.1"/>
    <property type="molecule type" value="Genomic_DNA"/>
</dbReference>
<dbReference type="RefSeq" id="WP_282213560.1">
    <property type="nucleotide sequence ID" value="NZ_OX458332.1"/>
</dbReference>
<protein>
    <recommendedName>
        <fullName evidence="3">Sulfotransferase domain-containing protein</fullName>
    </recommendedName>
</protein>
<dbReference type="Proteomes" id="UP001158598">
    <property type="component" value="Chromosome"/>
</dbReference>
<reference evidence="1" key="1">
    <citation type="submission" date="2023-03" db="EMBL/GenBank/DDBJ databases">
        <authorList>
            <person name="Pearce D."/>
        </authorList>
    </citation>
    <scope>NUCLEOTIDE SEQUENCE</scope>
    <source>
        <strain evidence="1">Mc</strain>
    </source>
</reference>
<dbReference type="SUPFAM" id="SSF52540">
    <property type="entry name" value="P-loop containing nucleoside triphosphate hydrolases"/>
    <property type="match status" value="1"/>
</dbReference>